<feature type="coiled-coil region" evidence="1">
    <location>
        <begin position="25"/>
        <end position="52"/>
    </location>
</feature>
<evidence type="ECO:0000313" key="2">
    <source>
        <dbReference type="EMBL" id="PKK59584.1"/>
    </source>
</evidence>
<evidence type="ECO:0000256" key="1">
    <source>
        <dbReference type="SAM" id="Coils"/>
    </source>
</evidence>
<evidence type="ECO:0000313" key="3">
    <source>
        <dbReference type="Proteomes" id="UP000233469"/>
    </source>
</evidence>
<dbReference type="Proteomes" id="UP000233469">
    <property type="component" value="Unassembled WGS sequence"/>
</dbReference>
<sequence>MVKKWHSNSLNQRLLTSLKENEIPLFEKENNNDDENNEEENIENILEETECDVENQYDIIYQQWLNYNNI</sequence>
<keyword evidence="1" id="KW-0175">Coiled coil</keyword>
<protein>
    <submittedName>
        <fullName evidence="2">Uncharacterized protein</fullName>
    </submittedName>
</protein>
<dbReference type="AlphaFoldDB" id="A0A2N1MD78"/>
<reference evidence="2 3" key="2">
    <citation type="submission" date="2017-10" db="EMBL/GenBank/DDBJ databases">
        <title>Extensive intraspecific genome diversity in a model arbuscular mycorrhizal fungus.</title>
        <authorList>
            <person name="Chen E.C.H."/>
            <person name="Morin E."/>
            <person name="Baudet D."/>
            <person name="Noel J."/>
            <person name="Ndikumana S."/>
            <person name="Charron P."/>
            <person name="St-Onge C."/>
            <person name="Giorgi J."/>
            <person name="Grigoriev I.V."/>
            <person name="Roux C."/>
            <person name="Martin F.M."/>
            <person name="Corradi N."/>
        </authorList>
    </citation>
    <scope>NUCLEOTIDE SEQUENCE [LARGE SCALE GENOMIC DNA]</scope>
    <source>
        <strain evidence="2 3">C2</strain>
    </source>
</reference>
<proteinExistence type="predicted"/>
<dbReference type="EMBL" id="LLXL01002984">
    <property type="protein sequence ID" value="PKK59584.1"/>
    <property type="molecule type" value="Genomic_DNA"/>
</dbReference>
<name>A0A2N1MD78_9GLOM</name>
<accession>A0A2N1MD78</accession>
<gene>
    <name evidence="2" type="ORF">RhiirC2_794641</name>
</gene>
<organism evidence="2 3">
    <name type="scientific">Rhizophagus irregularis</name>
    <dbReference type="NCBI Taxonomy" id="588596"/>
    <lineage>
        <taxon>Eukaryota</taxon>
        <taxon>Fungi</taxon>
        <taxon>Fungi incertae sedis</taxon>
        <taxon>Mucoromycota</taxon>
        <taxon>Glomeromycotina</taxon>
        <taxon>Glomeromycetes</taxon>
        <taxon>Glomerales</taxon>
        <taxon>Glomeraceae</taxon>
        <taxon>Rhizophagus</taxon>
    </lineage>
</organism>
<reference evidence="2 3" key="1">
    <citation type="submission" date="2016-04" db="EMBL/GenBank/DDBJ databases">
        <title>Genome analyses suggest a sexual origin of heterokaryosis in a supposedly ancient asexual fungus.</title>
        <authorList>
            <person name="Ropars J."/>
            <person name="Sedzielewska K."/>
            <person name="Noel J."/>
            <person name="Charron P."/>
            <person name="Farinelli L."/>
            <person name="Marton T."/>
            <person name="Kruger M."/>
            <person name="Pelin A."/>
            <person name="Brachmann A."/>
            <person name="Corradi N."/>
        </authorList>
    </citation>
    <scope>NUCLEOTIDE SEQUENCE [LARGE SCALE GENOMIC DNA]</scope>
    <source>
        <strain evidence="2 3">C2</strain>
    </source>
</reference>
<comment type="caution">
    <text evidence="2">The sequence shown here is derived from an EMBL/GenBank/DDBJ whole genome shotgun (WGS) entry which is preliminary data.</text>
</comment>